<dbReference type="Gene3D" id="3.50.50.60">
    <property type="entry name" value="FAD/NAD(P)-binding domain"/>
    <property type="match status" value="1"/>
</dbReference>
<sequence>MAGKKLDVVIVGGSLTGLLHGVVLKRLGHNVRILERSTSLNDQGAGILAREHLQNFFSKHDLCNLPFYVQADPRIQFLNKEAEIIKVWKAQLRMTSWDNVYYRLRANFDGFESDYVKERPLEDKSRNGNVSYEYGCTVTDLKYSDGLVTLTFERSGGGGGTLHADLVIAADGAGSSIRRMLYPNVERKYVGYAAWRGTTVESEMSDQAKTRLTTCCNYFNHKDGHMLLYTIPGKNGSLQPGERLLNFVWYCNYAEDSPEYVDLLTDTDGHKHRITIPMGKMRPEVWSAQKDYAKSLLPAPFSEVVVKTRQPFVQCITDVSAPKAVHFEGKLLLTGDALCSFRPHVGASTNQAALNALQLERVMKGEITLVEWENVCLQYAELTSLTGVTLGRWNQYGLWKTLSSAFWLAKAYLVMYITKLWR</sequence>
<dbReference type="PANTHER" id="PTHR47469:SF2">
    <property type="entry name" value="OS06G0597600 PROTEIN"/>
    <property type="match status" value="1"/>
</dbReference>
<dbReference type="InterPro" id="IPR054707">
    <property type="entry name" value="DhpH_subs-bd"/>
</dbReference>
<dbReference type="SUPFAM" id="SSF54373">
    <property type="entry name" value="FAD-linked reductases, C-terminal domain"/>
    <property type="match status" value="1"/>
</dbReference>
<dbReference type="SUPFAM" id="SSF51905">
    <property type="entry name" value="FAD/NAD(P)-binding domain"/>
    <property type="match status" value="1"/>
</dbReference>
<dbReference type="Proteomes" id="UP000664521">
    <property type="component" value="Unassembled WGS sequence"/>
</dbReference>
<organism evidence="2 3">
    <name type="scientific">Heterodermia speciosa</name>
    <dbReference type="NCBI Taxonomy" id="116794"/>
    <lineage>
        <taxon>Eukaryota</taxon>
        <taxon>Fungi</taxon>
        <taxon>Dikarya</taxon>
        <taxon>Ascomycota</taxon>
        <taxon>Pezizomycotina</taxon>
        <taxon>Lecanoromycetes</taxon>
        <taxon>OSLEUM clade</taxon>
        <taxon>Lecanoromycetidae</taxon>
        <taxon>Caliciales</taxon>
        <taxon>Physciaceae</taxon>
        <taxon>Heterodermia</taxon>
    </lineage>
</organism>
<dbReference type="InterPro" id="IPR036188">
    <property type="entry name" value="FAD/NAD-bd_sf"/>
</dbReference>
<feature type="domain" description="2,6-dihydroxypyridine 3-monooxygenase substrate binding" evidence="1">
    <location>
        <begin position="189"/>
        <end position="318"/>
    </location>
</feature>
<dbReference type="AlphaFoldDB" id="A0A8H3J1L1"/>
<dbReference type="PRINTS" id="PR00420">
    <property type="entry name" value="RNGMNOXGNASE"/>
</dbReference>
<keyword evidence="3" id="KW-1185">Reference proteome</keyword>
<protein>
    <recommendedName>
        <fullName evidence="1">2,6-dihydroxypyridine 3-monooxygenase substrate binding domain-containing protein</fullName>
    </recommendedName>
</protein>
<evidence type="ECO:0000313" key="3">
    <source>
        <dbReference type="Proteomes" id="UP000664521"/>
    </source>
</evidence>
<comment type="caution">
    <text evidence="2">The sequence shown here is derived from an EMBL/GenBank/DDBJ whole genome shotgun (WGS) entry which is preliminary data.</text>
</comment>
<dbReference type="EMBL" id="CAJPDS010000122">
    <property type="protein sequence ID" value="CAF9938983.1"/>
    <property type="molecule type" value="Genomic_DNA"/>
</dbReference>
<name>A0A8H3J1L1_9LECA</name>
<gene>
    <name evidence="2" type="ORF">HETSPECPRED_001447</name>
</gene>
<evidence type="ECO:0000313" key="2">
    <source>
        <dbReference type="EMBL" id="CAF9938983.1"/>
    </source>
</evidence>
<dbReference type="OrthoDB" id="16820at2759"/>
<reference evidence="2" key="1">
    <citation type="submission" date="2021-03" db="EMBL/GenBank/DDBJ databases">
        <authorList>
            <person name="Tagirdzhanova G."/>
        </authorList>
    </citation>
    <scope>NUCLEOTIDE SEQUENCE</scope>
</reference>
<accession>A0A8H3J1L1</accession>
<dbReference type="PANTHER" id="PTHR47469">
    <property type="entry name" value="MONOOXYGENASE-LIKE"/>
    <property type="match status" value="1"/>
</dbReference>
<dbReference type="Gene3D" id="3.30.9.60">
    <property type="match status" value="1"/>
</dbReference>
<proteinExistence type="predicted"/>
<evidence type="ECO:0000259" key="1">
    <source>
        <dbReference type="Pfam" id="PF22607"/>
    </source>
</evidence>
<dbReference type="Pfam" id="PF22607">
    <property type="entry name" value="FAD_binding-like"/>
    <property type="match status" value="1"/>
</dbReference>
<dbReference type="InterPro" id="IPR053212">
    <property type="entry name" value="DHP_3-monooxygenase"/>
</dbReference>